<feature type="domain" description="DUF4833" evidence="1">
    <location>
        <begin position="50"/>
        <end position="242"/>
    </location>
</feature>
<evidence type="ECO:0000313" key="3">
    <source>
        <dbReference type="Proteomes" id="UP000195570"/>
    </source>
</evidence>
<sequence length="245" mass="27339">MVEYKSAAAIAQALFTTHGKDSTTFNRLLRDRIGKRGDRFTEDHPDTFLYIERSKNANVVAYTARFVDAETKKPVPSGVGRDCIIKHDGPVHAYFITLDPQQMEKLRAKGRTSLIDDLNFVQRKMAYGCSGKSFDVASASRECDNPADFKRWMSAFDPYTLSYVALAKYPTLLLTLKPVKDSNGEENDTAVALIAVIGGELSVVKKIYVSSTEPKHFYELPTVNYIEVFGVSVDKGSDTYEKKAP</sequence>
<name>A0A1G4ICJ3_TRYEQ</name>
<reference evidence="2" key="1">
    <citation type="submission" date="2016-09" db="EMBL/GenBank/DDBJ databases">
        <authorList>
            <person name="Hebert L."/>
            <person name="Moumen B."/>
        </authorList>
    </citation>
    <scope>NUCLEOTIDE SEQUENCE [LARGE SCALE GENOMIC DNA]</scope>
    <source>
        <strain evidence="2">OVI</strain>
    </source>
</reference>
<comment type="caution">
    <text evidence="2">The sequence shown here is derived from an EMBL/GenBank/DDBJ whole genome shotgun (WGS) entry which is preliminary data.</text>
</comment>
<evidence type="ECO:0000259" key="1">
    <source>
        <dbReference type="Pfam" id="PF16117"/>
    </source>
</evidence>
<dbReference type="GeneID" id="92375252"/>
<proteinExistence type="predicted"/>
<dbReference type="Pfam" id="PF16117">
    <property type="entry name" value="DUF4833"/>
    <property type="match status" value="1"/>
</dbReference>
<protein>
    <recommendedName>
        <fullName evidence="1">DUF4833 domain-containing protein</fullName>
    </recommendedName>
</protein>
<dbReference type="EMBL" id="CZPT02001300">
    <property type="protein sequence ID" value="SCU69743.1"/>
    <property type="molecule type" value="Genomic_DNA"/>
</dbReference>
<dbReference type="VEuPathDB" id="TriTrypDB:TEOVI_000131200"/>
<keyword evidence="3" id="KW-1185">Reference proteome</keyword>
<dbReference type="AlphaFoldDB" id="A0A1G4ICJ3"/>
<organism evidence="2 3">
    <name type="scientific">Trypanosoma equiperdum</name>
    <dbReference type="NCBI Taxonomy" id="5694"/>
    <lineage>
        <taxon>Eukaryota</taxon>
        <taxon>Discoba</taxon>
        <taxon>Euglenozoa</taxon>
        <taxon>Kinetoplastea</taxon>
        <taxon>Metakinetoplastina</taxon>
        <taxon>Trypanosomatida</taxon>
        <taxon>Trypanosomatidae</taxon>
        <taxon>Trypanosoma</taxon>
    </lineage>
</organism>
<dbReference type="RefSeq" id="XP_067080653.1">
    <property type="nucleotide sequence ID" value="XM_067224552.1"/>
</dbReference>
<dbReference type="Proteomes" id="UP000195570">
    <property type="component" value="Unassembled WGS sequence"/>
</dbReference>
<accession>A0A1G4ICJ3</accession>
<dbReference type="InterPro" id="IPR032269">
    <property type="entry name" value="DUF4833"/>
</dbReference>
<evidence type="ECO:0000313" key="2">
    <source>
        <dbReference type="EMBL" id="SCU69743.1"/>
    </source>
</evidence>
<gene>
    <name evidence="2" type="ORF">TEOVI_000131200</name>
</gene>